<sequence>MNLDQHYLITVQNNFTLLTQAVEFTVIFYIK</sequence>
<accession>A0A1I7WHM6</accession>
<protein>
    <submittedName>
        <fullName evidence="2">Orphan protein</fullName>
    </submittedName>
</protein>
<dbReference type="AlphaFoldDB" id="A0A1I7WHM6"/>
<organism evidence="1 2">
    <name type="scientific">Heterorhabditis bacteriophora</name>
    <name type="common">Entomopathogenic nematode worm</name>
    <dbReference type="NCBI Taxonomy" id="37862"/>
    <lineage>
        <taxon>Eukaryota</taxon>
        <taxon>Metazoa</taxon>
        <taxon>Ecdysozoa</taxon>
        <taxon>Nematoda</taxon>
        <taxon>Chromadorea</taxon>
        <taxon>Rhabditida</taxon>
        <taxon>Rhabditina</taxon>
        <taxon>Rhabditomorpha</taxon>
        <taxon>Strongyloidea</taxon>
        <taxon>Heterorhabditidae</taxon>
        <taxon>Heterorhabditis</taxon>
    </lineage>
</organism>
<dbReference type="Proteomes" id="UP000095283">
    <property type="component" value="Unplaced"/>
</dbReference>
<evidence type="ECO:0000313" key="1">
    <source>
        <dbReference type="Proteomes" id="UP000095283"/>
    </source>
</evidence>
<name>A0A1I7WHM6_HETBA</name>
<reference evidence="2" key="1">
    <citation type="submission" date="2016-11" db="UniProtKB">
        <authorList>
            <consortium name="WormBaseParasite"/>
        </authorList>
    </citation>
    <scope>IDENTIFICATION</scope>
</reference>
<evidence type="ECO:0000313" key="2">
    <source>
        <dbReference type="WBParaSite" id="Hba_04505"/>
    </source>
</evidence>
<keyword evidence="1" id="KW-1185">Reference proteome</keyword>
<proteinExistence type="predicted"/>
<dbReference type="WBParaSite" id="Hba_04505">
    <property type="protein sequence ID" value="Hba_04505"/>
    <property type="gene ID" value="Hba_04505"/>
</dbReference>